<evidence type="ECO:0000256" key="7">
    <source>
        <dbReference type="ARBA" id="ARBA00023135"/>
    </source>
</evidence>
<evidence type="ECO:0000256" key="9">
    <source>
        <dbReference type="PIRNR" id="PIRNR038922"/>
    </source>
</evidence>
<dbReference type="InterPro" id="IPR011990">
    <property type="entry name" value="TPR-like_helical_dom_sf"/>
</dbReference>
<dbReference type="SMART" id="SM00028">
    <property type="entry name" value="TPR"/>
    <property type="match status" value="4"/>
</dbReference>
<dbReference type="Gene3D" id="1.25.40.10">
    <property type="entry name" value="Tetratricopeptide repeat domain"/>
    <property type="match status" value="3"/>
</dbReference>
<dbReference type="GO" id="GO:0005783">
    <property type="term" value="C:endoplasmic reticulum"/>
    <property type="evidence" value="ECO:0007669"/>
    <property type="project" value="UniProtKB-SubCell"/>
</dbReference>
<dbReference type="Proteomes" id="UP001210925">
    <property type="component" value="Unassembled WGS sequence"/>
</dbReference>
<evidence type="ECO:0000256" key="2">
    <source>
        <dbReference type="ARBA" id="ARBA00004496"/>
    </source>
</evidence>
<dbReference type="PANTHER" id="PTHR14094">
    <property type="entry name" value="SIGNAL RECOGNITION PARTICLE 72"/>
    <property type="match status" value="1"/>
</dbReference>
<evidence type="ECO:0000256" key="10">
    <source>
        <dbReference type="SAM" id="MobiDB-lite"/>
    </source>
</evidence>
<evidence type="ECO:0000259" key="11">
    <source>
        <dbReference type="Pfam" id="PF08492"/>
    </source>
</evidence>
<keyword evidence="5 9" id="KW-0963">Cytoplasm</keyword>
<comment type="function">
    <text evidence="9">Component of the signal recognition particle (SRP) complex, a ribonucleoprotein complex that mediates the cotranslational targeting of secretory and membrane proteins to the endoplasmic reticulum (ER).</text>
</comment>
<evidence type="ECO:0000256" key="4">
    <source>
        <dbReference type="ARBA" id="ARBA00018350"/>
    </source>
</evidence>
<dbReference type="GO" id="GO:0005786">
    <property type="term" value="C:signal recognition particle, endoplasmic reticulum targeting"/>
    <property type="evidence" value="ECO:0007669"/>
    <property type="project" value="UniProtKB-UniRule"/>
</dbReference>
<feature type="domain" description="Signal recognition particle SRP72 subunit RNA-binding" evidence="11">
    <location>
        <begin position="489"/>
        <end position="526"/>
    </location>
</feature>
<dbReference type="InterPro" id="IPR019734">
    <property type="entry name" value="TPR_rpt"/>
</dbReference>
<dbReference type="GO" id="GO:0043022">
    <property type="term" value="F:ribosome binding"/>
    <property type="evidence" value="ECO:0007669"/>
    <property type="project" value="TreeGrafter"/>
</dbReference>
<dbReference type="GO" id="GO:0008312">
    <property type="term" value="F:7S RNA binding"/>
    <property type="evidence" value="ECO:0007669"/>
    <property type="project" value="InterPro"/>
</dbReference>
<feature type="region of interest" description="Disordered" evidence="10">
    <location>
        <begin position="493"/>
        <end position="590"/>
    </location>
</feature>
<comment type="caution">
    <text evidence="12">The sequence shown here is derived from an EMBL/GenBank/DDBJ whole genome shotgun (WGS) entry which is preliminary data.</text>
</comment>
<dbReference type="Pfam" id="PF08492">
    <property type="entry name" value="SRP72"/>
    <property type="match status" value="1"/>
</dbReference>
<feature type="compositionally biased region" description="Basic residues" evidence="10">
    <location>
        <begin position="493"/>
        <end position="502"/>
    </location>
</feature>
<gene>
    <name evidence="12" type="ORF">HK103_005528</name>
</gene>
<dbReference type="InterPro" id="IPR026270">
    <property type="entry name" value="SRP72"/>
</dbReference>
<dbReference type="GO" id="GO:0006614">
    <property type="term" value="P:SRP-dependent cotranslational protein targeting to membrane"/>
    <property type="evidence" value="ECO:0007669"/>
    <property type="project" value="UniProtKB-UniRule"/>
</dbReference>
<comment type="similarity">
    <text evidence="3 9">Belongs to the SRP72 family.</text>
</comment>
<dbReference type="Pfam" id="PF13181">
    <property type="entry name" value="TPR_8"/>
    <property type="match status" value="2"/>
</dbReference>
<dbReference type="EMBL" id="JADGKB010000051">
    <property type="protein sequence ID" value="KAJ3256399.1"/>
    <property type="molecule type" value="Genomic_DNA"/>
</dbReference>
<dbReference type="InterPro" id="IPR031545">
    <property type="entry name" value="SRP72_TPR-like"/>
</dbReference>
<evidence type="ECO:0000256" key="8">
    <source>
        <dbReference type="ARBA" id="ARBA00023274"/>
    </source>
</evidence>
<protein>
    <recommendedName>
        <fullName evidence="4 9">Signal recognition particle subunit SRP72</fullName>
    </recommendedName>
</protein>
<evidence type="ECO:0000256" key="6">
    <source>
        <dbReference type="ARBA" id="ARBA00022824"/>
    </source>
</evidence>
<dbReference type="InterPro" id="IPR013699">
    <property type="entry name" value="Signal_recog_part_SRP72_RNA-bd"/>
</dbReference>
<evidence type="ECO:0000313" key="13">
    <source>
        <dbReference type="Proteomes" id="UP001210925"/>
    </source>
</evidence>
<proteinExistence type="inferred from homology"/>
<feature type="compositionally biased region" description="Basic and acidic residues" evidence="10">
    <location>
        <begin position="507"/>
        <end position="519"/>
    </location>
</feature>
<evidence type="ECO:0000313" key="12">
    <source>
        <dbReference type="EMBL" id="KAJ3256399.1"/>
    </source>
</evidence>
<organism evidence="12 13">
    <name type="scientific">Boothiomyces macroporosus</name>
    <dbReference type="NCBI Taxonomy" id="261099"/>
    <lineage>
        <taxon>Eukaryota</taxon>
        <taxon>Fungi</taxon>
        <taxon>Fungi incertae sedis</taxon>
        <taxon>Chytridiomycota</taxon>
        <taxon>Chytridiomycota incertae sedis</taxon>
        <taxon>Chytridiomycetes</taxon>
        <taxon>Rhizophydiales</taxon>
        <taxon>Terramycetaceae</taxon>
        <taxon>Boothiomyces</taxon>
    </lineage>
</organism>
<dbReference type="PANTHER" id="PTHR14094:SF9">
    <property type="entry name" value="SIGNAL RECOGNITION PARTICLE SUBUNIT SRP72"/>
    <property type="match status" value="1"/>
</dbReference>
<evidence type="ECO:0000256" key="1">
    <source>
        <dbReference type="ARBA" id="ARBA00004240"/>
    </source>
</evidence>
<dbReference type="AlphaFoldDB" id="A0AAD5UF31"/>
<dbReference type="Pfam" id="PF17004">
    <property type="entry name" value="SRP_TPR_like"/>
    <property type="match status" value="1"/>
</dbReference>
<keyword evidence="13" id="KW-1185">Reference proteome</keyword>
<keyword evidence="7 9" id="KW-0733">Signal recognition particle</keyword>
<keyword evidence="6" id="KW-0256">Endoplasmic reticulum</keyword>
<keyword evidence="8 9" id="KW-0687">Ribonucleoprotein</keyword>
<accession>A0AAD5UF31</accession>
<dbReference type="PIRSF" id="PIRSF038922">
    <property type="entry name" value="SRP72"/>
    <property type="match status" value="1"/>
</dbReference>
<name>A0AAD5UF31_9FUNG</name>
<sequence length="590" mass="66498">MSSKQLVLEAIENQDYEAIAALQDDQPDILKSRIISLIRLDKFQEALEIVPDDPEFCVEHAYILYKTDLDQCVEFVSQKLASNPSNVLDSKLLTIQAQAYYKLENFDEAIRIYERLDLDSDIKTNIMASIASSRMLGNQVSVNEELDNSYSFLFNLANSHVTEQEYQKAISTMESALEICQTTMLEQEYEQTEIDAELATIRSQLGLAHYLNSNFDEASKVFESVLEQTDLDPVVSLITNINYACLKNDQNQLQSLLSDIPESITQKLNSHQLDLIEFNKHMLSILGSKLASKLDAIQARFKNDERVILLEASLQMKKKDAHQALLAAQGIVEKYPNSLNAHLVLAQKYIQQSQFEKAEYIVLEMISSGKFDKSKPGLISLAIWLLRLNNKQGEALELIEQTQPNSRKEVLQLADLKLQFGYLDKAKENFEELLKEDPTDTKSIAGYILTIPEDEIETAEQYLPYISNNIEFPYEEEGAELDILPGKVITKEMKKKRKRTKPLPKNYDPKKQPDPERWLPKSQRTGKKAKTTGFQGVALEGGGIGSTGSARIAGIDPSKLPPAPVDAPKKELPQPAVKTPAGLKKKKNKK</sequence>
<reference evidence="12" key="1">
    <citation type="submission" date="2020-05" db="EMBL/GenBank/DDBJ databases">
        <title>Phylogenomic resolution of chytrid fungi.</title>
        <authorList>
            <person name="Stajich J.E."/>
            <person name="Amses K."/>
            <person name="Simmons R."/>
            <person name="Seto K."/>
            <person name="Myers J."/>
            <person name="Bonds A."/>
            <person name="Quandt C.A."/>
            <person name="Barry K."/>
            <person name="Liu P."/>
            <person name="Grigoriev I."/>
            <person name="Longcore J.E."/>
            <person name="James T.Y."/>
        </authorList>
    </citation>
    <scope>NUCLEOTIDE SEQUENCE</scope>
    <source>
        <strain evidence="12">PLAUS21</strain>
    </source>
</reference>
<comment type="subcellular location">
    <subcellularLocation>
        <location evidence="2 9">Cytoplasm</location>
    </subcellularLocation>
    <subcellularLocation>
        <location evidence="1">Endoplasmic reticulum</location>
    </subcellularLocation>
</comment>
<evidence type="ECO:0000256" key="5">
    <source>
        <dbReference type="ARBA" id="ARBA00022490"/>
    </source>
</evidence>
<evidence type="ECO:0000256" key="3">
    <source>
        <dbReference type="ARBA" id="ARBA00007676"/>
    </source>
</evidence>
<dbReference type="SUPFAM" id="SSF48452">
    <property type="entry name" value="TPR-like"/>
    <property type="match status" value="2"/>
</dbReference>